<organism evidence="1 2">
    <name type="scientific">Bradyrhizobium macuxiense</name>
    <dbReference type="NCBI Taxonomy" id="1755647"/>
    <lineage>
        <taxon>Bacteria</taxon>
        <taxon>Pseudomonadati</taxon>
        <taxon>Pseudomonadota</taxon>
        <taxon>Alphaproteobacteria</taxon>
        <taxon>Hyphomicrobiales</taxon>
        <taxon>Nitrobacteraceae</taxon>
        <taxon>Bradyrhizobium</taxon>
    </lineage>
</organism>
<accession>A0A560L1A3</accession>
<name>A0A560L1A3_9BRAD</name>
<sequence>MVFMFGEGRSARCLLNLGNILAGHDHGIDYFAHCGAESEEPDVLNFIDLLTERYPRLVSRA</sequence>
<evidence type="ECO:0000313" key="1">
    <source>
        <dbReference type="EMBL" id="TWB89318.1"/>
    </source>
</evidence>
<comment type="caution">
    <text evidence="1">The sequence shown here is derived from an EMBL/GenBank/DDBJ whole genome shotgun (WGS) entry which is preliminary data.</text>
</comment>
<gene>
    <name evidence="1" type="ORF">FBZ93_11633</name>
</gene>
<protein>
    <submittedName>
        <fullName evidence="1">Uncharacterized protein</fullName>
    </submittedName>
</protein>
<dbReference type="EMBL" id="VITY01000016">
    <property type="protein sequence ID" value="TWB89318.1"/>
    <property type="molecule type" value="Genomic_DNA"/>
</dbReference>
<dbReference type="Proteomes" id="UP000321304">
    <property type="component" value="Unassembled WGS sequence"/>
</dbReference>
<keyword evidence="2" id="KW-1185">Reference proteome</keyword>
<evidence type="ECO:0000313" key="2">
    <source>
        <dbReference type="Proteomes" id="UP000321304"/>
    </source>
</evidence>
<dbReference type="AlphaFoldDB" id="A0A560L1A3"/>
<proteinExistence type="predicted"/>
<dbReference type="OrthoDB" id="7216893at2"/>
<reference evidence="1 2" key="1">
    <citation type="submission" date="2019-06" db="EMBL/GenBank/DDBJ databases">
        <title>Genomic Encyclopedia of Type Strains, Phase IV (KMG-V): Genome sequencing to study the core and pangenomes of soil and plant-associated prokaryotes.</title>
        <authorList>
            <person name="Whitman W."/>
        </authorList>
    </citation>
    <scope>NUCLEOTIDE SEQUENCE [LARGE SCALE GENOMIC DNA]</scope>
    <source>
        <strain evidence="1 2">BR 10355</strain>
    </source>
</reference>
<dbReference type="RefSeq" id="WP_146991631.1">
    <property type="nucleotide sequence ID" value="NZ_VITY01000016.1"/>
</dbReference>